<name>A0A5P1FH92_ASPOF</name>
<evidence type="ECO:0000256" key="1">
    <source>
        <dbReference type="SAM" id="MobiDB-lite"/>
    </source>
</evidence>
<reference evidence="3" key="1">
    <citation type="journal article" date="2017" name="Nat. Commun.">
        <title>The asparagus genome sheds light on the origin and evolution of a young Y chromosome.</title>
        <authorList>
            <person name="Harkess A."/>
            <person name="Zhou J."/>
            <person name="Xu C."/>
            <person name="Bowers J.E."/>
            <person name="Van der Hulst R."/>
            <person name="Ayyampalayam S."/>
            <person name="Mercati F."/>
            <person name="Riccardi P."/>
            <person name="McKain M.R."/>
            <person name="Kakrana A."/>
            <person name="Tang H."/>
            <person name="Ray J."/>
            <person name="Groenendijk J."/>
            <person name="Arikit S."/>
            <person name="Mathioni S.M."/>
            <person name="Nakano M."/>
            <person name="Shan H."/>
            <person name="Telgmann-Rauber A."/>
            <person name="Kanno A."/>
            <person name="Yue Z."/>
            <person name="Chen H."/>
            <person name="Li W."/>
            <person name="Chen Y."/>
            <person name="Xu X."/>
            <person name="Zhang Y."/>
            <person name="Luo S."/>
            <person name="Chen H."/>
            <person name="Gao J."/>
            <person name="Mao Z."/>
            <person name="Pires J.C."/>
            <person name="Luo M."/>
            <person name="Kudrna D."/>
            <person name="Wing R.A."/>
            <person name="Meyers B.C."/>
            <person name="Yi K."/>
            <person name="Kong H."/>
            <person name="Lavrijsen P."/>
            <person name="Sunseri F."/>
            <person name="Falavigna A."/>
            <person name="Ye Y."/>
            <person name="Leebens-Mack J.H."/>
            <person name="Chen G."/>
        </authorList>
    </citation>
    <scope>NUCLEOTIDE SEQUENCE [LARGE SCALE GENOMIC DNA]</scope>
    <source>
        <strain evidence="3">cv. DH0086</strain>
    </source>
</reference>
<sequence>MPPRLFSKRQPIAPTTPLPDRRISRVAYASKRSASSQTLDASAPRLVPLLLRPMSLLSTPANHLSCPEFPAARDPEGRLSDSSSTTPPRSRAHRLPSSATRIRHGQPHANLLRPPASFHLLVPLTLASASPFSHPSTLLPS</sequence>
<protein>
    <submittedName>
        <fullName evidence="2">Uncharacterized protein</fullName>
    </submittedName>
</protein>
<organism evidence="2 3">
    <name type="scientific">Asparagus officinalis</name>
    <name type="common">Garden asparagus</name>
    <dbReference type="NCBI Taxonomy" id="4686"/>
    <lineage>
        <taxon>Eukaryota</taxon>
        <taxon>Viridiplantae</taxon>
        <taxon>Streptophyta</taxon>
        <taxon>Embryophyta</taxon>
        <taxon>Tracheophyta</taxon>
        <taxon>Spermatophyta</taxon>
        <taxon>Magnoliopsida</taxon>
        <taxon>Liliopsida</taxon>
        <taxon>Asparagales</taxon>
        <taxon>Asparagaceae</taxon>
        <taxon>Asparagoideae</taxon>
        <taxon>Asparagus</taxon>
    </lineage>
</organism>
<proteinExistence type="predicted"/>
<feature type="region of interest" description="Disordered" evidence="1">
    <location>
        <begin position="62"/>
        <end position="102"/>
    </location>
</feature>
<feature type="region of interest" description="Disordered" evidence="1">
    <location>
        <begin position="1"/>
        <end position="23"/>
    </location>
</feature>
<evidence type="ECO:0000313" key="2">
    <source>
        <dbReference type="EMBL" id="ONK76269.1"/>
    </source>
</evidence>
<gene>
    <name evidence="2" type="ORF">A4U43_C03F25850</name>
</gene>
<dbReference type="Gramene" id="ONK76269">
    <property type="protein sequence ID" value="ONK76269"/>
    <property type="gene ID" value="A4U43_C03F25850"/>
</dbReference>
<dbReference type="AlphaFoldDB" id="A0A5P1FH92"/>
<dbReference type="EMBL" id="CM007383">
    <property type="protein sequence ID" value="ONK76269.1"/>
    <property type="molecule type" value="Genomic_DNA"/>
</dbReference>
<dbReference type="Proteomes" id="UP000243459">
    <property type="component" value="Chromosome 3"/>
</dbReference>
<evidence type="ECO:0000313" key="3">
    <source>
        <dbReference type="Proteomes" id="UP000243459"/>
    </source>
</evidence>
<accession>A0A5P1FH92</accession>
<keyword evidence="3" id="KW-1185">Reference proteome</keyword>